<name>A0A430QF17_SCHBO</name>
<dbReference type="SUPFAM" id="SSF57302">
    <property type="entry name" value="Snake toxin-like"/>
    <property type="match status" value="2"/>
</dbReference>
<dbReference type="Proteomes" id="UP000290809">
    <property type="component" value="Unassembled WGS sequence"/>
</dbReference>
<dbReference type="Gene3D" id="2.10.60.10">
    <property type="entry name" value="CD59"/>
    <property type="match status" value="1"/>
</dbReference>
<protein>
    <submittedName>
        <fullName evidence="1">Uncharacterized protein</fullName>
    </submittedName>
</protein>
<gene>
    <name evidence="1" type="ORF">DC041_0012070</name>
</gene>
<dbReference type="EMBL" id="QMKO01001823">
    <property type="protein sequence ID" value="RTG86315.1"/>
    <property type="molecule type" value="Genomic_DNA"/>
</dbReference>
<evidence type="ECO:0000313" key="2">
    <source>
        <dbReference type="Proteomes" id="UP000290809"/>
    </source>
</evidence>
<proteinExistence type="predicted"/>
<organism evidence="1 2">
    <name type="scientific">Schistosoma bovis</name>
    <name type="common">Blood fluke</name>
    <dbReference type="NCBI Taxonomy" id="6184"/>
    <lineage>
        <taxon>Eukaryota</taxon>
        <taxon>Metazoa</taxon>
        <taxon>Spiralia</taxon>
        <taxon>Lophotrochozoa</taxon>
        <taxon>Platyhelminthes</taxon>
        <taxon>Trematoda</taxon>
        <taxon>Digenea</taxon>
        <taxon>Strigeidida</taxon>
        <taxon>Schistosomatoidea</taxon>
        <taxon>Schistosomatidae</taxon>
        <taxon>Schistosoma</taxon>
    </lineage>
</organism>
<dbReference type="AlphaFoldDB" id="A0A430QF17"/>
<accession>A0A430QF17</accession>
<keyword evidence="2" id="KW-1185">Reference proteome</keyword>
<evidence type="ECO:0000313" key="1">
    <source>
        <dbReference type="EMBL" id="RTG86315.1"/>
    </source>
</evidence>
<reference evidence="1 2" key="1">
    <citation type="journal article" date="2019" name="PLoS Pathog.">
        <title>Genome sequence of the bovine parasite Schistosoma bovis Tanzania.</title>
        <authorList>
            <person name="Oey H."/>
            <person name="Zakrzewski M."/>
            <person name="Gobert G."/>
            <person name="Gravermann K."/>
            <person name="Stoye J."/>
            <person name="Jones M."/>
            <person name="Mcmanus D."/>
            <person name="Krause L."/>
        </authorList>
    </citation>
    <scope>NUCLEOTIDE SEQUENCE [LARGE SCALE GENOMIC DNA]</scope>
    <source>
        <strain evidence="1 2">TAN1997</strain>
    </source>
</reference>
<comment type="caution">
    <text evidence="1">The sequence shown here is derived from an EMBL/GenBank/DDBJ whole genome shotgun (WGS) entry which is preliminary data.</text>
</comment>
<dbReference type="InterPro" id="IPR045860">
    <property type="entry name" value="Snake_toxin-like_sf"/>
</dbReference>
<sequence length="212" mass="23036">MLISLIRFTAKPISCYTCLNCTKGNQNVIDGCGGCVTTHGSGVTSKFCGPTCDQLDHENTVGCCSTDKCNGMTKLSIHRHVAGENYSVHRICLRNNTIPTNFPKENLNVCQSDLCNNRIIGDHLNNSVSYHTCLECDNITIYMIIEGYGGCVTTHGSGVTSKLCGPTCDQLDHENTVGCCSTDKCNGMTKLSIHRHVIVVLFVCMGISKYIL</sequence>